<feature type="transmembrane region" description="Helical" evidence="1">
    <location>
        <begin position="79"/>
        <end position="105"/>
    </location>
</feature>
<comment type="caution">
    <text evidence="2">The sequence shown here is derived from an EMBL/GenBank/DDBJ whole genome shotgun (WGS) entry which is preliminary data.</text>
</comment>
<sequence length="154" mass="17381">MLTPNTPTPTTMTQAPSLRYYVGIFSIGYILVSTLCMLLQQYLPISLYMVMLLTIGIAAYIAVRKFVRQQRRALTRAEVLRLTVGAVVAVWLLSALYFLGLWFLIFDAANREVLQEAFAARPWALVQALMMMIGLCTLMTWIGLVSFNRLLAPK</sequence>
<gene>
    <name evidence="2" type="ORF">GCM10009129_03760</name>
</gene>
<keyword evidence="3" id="KW-1185">Reference proteome</keyword>
<feature type="transmembrane region" description="Helical" evidence="1">
    <location>
        <begin position="46"/>
        <end position="67"/>
    </location>
</feature>
<organism evidence="2 3">
    <name type="scientific">Psychrobacter aestuarii</name>
    <dbReference type="NCBI Taxonomy" id="556327"/>
    <lineage>
        <taxon>Bacteria</taxon>
        <taxon>Pseudomonadati</taxon>
        <taxon>Pseudomonadota</taxon>
        <taxon>Gammaproteobacteria</taxon>
        <taxon>Moraxellales</taxon>
        <taxon>Moraxellaceae</taxon>
        <taxon>Psychrobacter</taxon>
    </lineage>
</organism>
<accession>A0ABP3F829</accession>
<protein>
    <recommendedName>
        <fullName evidence="4">DUF4199 domain-containing protein</fullName>
    </recommendedName>
</protein>
<evidence type="ECO:0008006" key="4">
    <source>
        <dbReference type="Google" id="ProtNLM"/>
    </source>
</evidence>
<keyword evidence="1" id="KW-0472">Membrane</keyword>
<proteinExistence type="predicted"/>
<evidence type="ECO:0000256" key="1">
    <source>
        <dbReference type="SAM" id="Phobius"/>
    </source>
</evidence>
<evidence type="ECO:0000313" key="2">
    <source>
        <dbReference type="EMBL" id="GAA0309806.1"/>
    </source>
</evidence>
<keyword evidence="1" id="KW-0812">Transmembrane</keyword>
<dbReference type="InterPro" id="IPR047730">
    <property type="entry name" value="ABZJ_00895-like"/>
</dbReference>
<feature type="transmembrane region" description="Helical" evidence="1">
    <location>
        <begin position="125"/>
        <end position="147"/>
    </location>
</feature>
<evidence type="ECO:0000313" key="3">
    <source>
        <dbReference type="Proteomes" id="UP001501787"/>
    </source>
</evidence>
<dbReference type="NCBIfam" id="NF038216">
    <property type="entry name" value="ABZJ_00895_fam"/>
    <property type="match status" value="1"/>
</dbReference>
<keyword evidence="1" id="KW-1133">Transmembrane helix</keyword>
<name>A0ABP3F829_9GAMM</name>
<feature type="transmembrane region" description="Helical" evidence="1">
    <location>
        <begin position="20"/>
        <end position="40"/>
    </location>
</feature>
<reference evidence="3" key="1">
    <citation type="journal article" date="2019" name="Int. J. Syst. Evol. Microbiol.">
        <title>The Global Catalogue of Microorganisms (GCM) 10K type strain sequencing project: providing services to taxonomists for standard genome sequencing and annotation.</title>
        <authorList>
            <consortium name="The Broad Institute Genomics Platform"/>
            <consortium name="The Broad Institute Genome Sequencing Center for Infectious Disease"/>
            <person name="Wu L."/>
            <person name="Ma J."/>
        </authorList>
    </citation>
    <scope>NUCLEOTIDE SEQUENCE [LARGE SCALE GENOMIC DNA]</scope>
    <source>
        <strain evidence="3">JCM 16343</strain>
    </source>
</reference>
<dbReference type="EMBL" id="BAAAFR010000001">
    <property type="protein sequence ID" value="GAA0309806.1"/>
    <property type="molecule type" value="Genomic_DNA"/>
</dbReference>
<dbReference type="Proteomes" id="UP001501787">
    <property type="component" value="Unassembled WGS sequence"/>
</dbReference>
<dbReference type="RefSeq" id="WP_201504097.1">
    <property type="nucleotide sequence ID" value="NZ_BAAAFR010000001.1"/>
</dbReference>